<feature type="compositionally biased region" description="Low complexity" evidence="1">
    <location>
        <begin position="39"/>
        <end position="49"/>
    </location>
</feature>
<feature type="region of interest" description="Disordered" evidence="1">
    <location>
        <begin position="146"/>
        <end position="246"/>
    </location>
</feature>
<dbReference type="EMBL" id="JAHMUF010000010">
    <property type="protein sequence ID" value="KAG7193831.1"/>
    <property type="molecule type" value="Genomic_DNA"/>
</dbReference>
<organism evidence="3 4">
    <name type="scientific">Scheffersomyces spartinae</name>
    <dbReference type="NCBI Taxonomy" id="45513"/>
    <lineage>
        <taxon>Eukaryota</taxon>
        <taxon>Fungi</taxon>
        <taxon>Dikarya</taxon>
        <taxon>Ascomycota</taxon>
        <taxon>Saccharomycotina</taxon>
        <taxon>Pichiomycetes</taxon>
        <taxon>Debaryomycetaceae</taxon>
        <taxon>Scheffersomyces</taxon>
    </lineage>
</organism>
<protein>
    <recommendedName>
        <fullName evidence="2">Transcription activator GCR1-like domain-containing protein</fullName>
    </recommendedName>
</protein>
<feature type="region of interest" description="Disordered" evidence="1">
    <location>
        <begin position="403"/>
        <end position="530"/>
    </location>
</feature>
<dbReference type="InterPro" id="IPR022210">
    <property type="entry name" value="TF_GCR1-like"/>
</dbReference>
<feature type="region of interest" description="Disordered" evidence="1">
    <location>
        <begin position="618"/>
        <end position="671"/>
    </location>
</feature>
<evidence type="ECO:0000256" key="1">
    <source>
        <dbReference type="SAM" id="MobiDB-lite"/>
    </source>
</evidence>
<evidence type="ECO:0000259" key="2">
    <source>
        <dbReference type="Pfam" id="PF12550"/>
    </source>
</evidence>
<dbReference type="GeneID" id="66113903"/>
<gene>
    <name evidence="3" type="ORF">KQ657_000529</name>
</gene>
<feature type="compositionally biased region" description="Polar residues" evidence="1">
    <location>
        <begin position="403"/>
        <end position="413"/>
    </location>
</feature>
<dbReference type="OrthoDB" id="4023627at2759"/>
<feature type="compositionally biased region" description="Polar residues" evidence="1">
    <location>
        <begin position="173"/>
        <end position="185"/>
    </location>
</feature>
<feature type="compositionally biased region" description="Acidic residues" evidence="1">
    <location>
        <begin position="1"/>
        <end position="10"/>
    </location>
</feature>
<dbReference type="Proteomes" id="UP000790833">
    <property type="component" value="Unassembled WGS sequence"/>
</dbReference>
<dbReference type="AlphaFoldDB" id="A0A9P8AJ57"/>
<feature type="compositionally biased region" description="Polar residues" evidence="1">
    <location>
        <begin position="104"/>
        <end position="117"/>
    </location>
</feature>
<feature type="compositionally biased region" description="Acidic residues" evidence="1">
    <location>
        <begin position="210"/>
        <end position="239"/>
    </location>
</feature>
<feature type="compositionally biased region" description="Polar residues" evidence="1">
    <location>
        <begin position="156"/>
        <end position="165"/>
    </location>
</feature>
<name>A0A9P8AJ57_9ASCO</name>
<feature type="compositionally biased region" description="Polar residues" evidence="1">
    <location>
        <begin position="438"/>
        <end position="448"/>
    </location>
</feature>
<evidence type="ECO:0000313" key="3">
    <source>
        <dbReference type="EMBL" id="KAG7193831.1"/>
    </source>
</evidence>
<feature type="compositionally biased region" description="Acidic residues" evidence="1">
    <location>
        <begin position="650"/>
        <end position="666"/>
    </location>
</feature>
<reference evidence="3" key="1">
    <citation type="submission" date="2021-03" db="EMBL/GenBank/DDBJ databases">
        <authorList>
            <person name="Palmer J.M."/>
        </authorList>
    </citation>
    <scope>NUCLEOTIDE SEQUENCE</scope>
    <source>
        <strain evidence="3">ARV_011</strain>
    </source>
</reference>
<sequence>MSDESFEDSDGSVLKRTSSNSSSSHPLTAQQVPDIHASSPTTTTLLTSTHHPRHILKHHSNILPPPKPSLLGSNVAFAPPLTPLSRPQRDHSRLVESAPPQRLPQPSLSHPQQLHQTSSHGLLNSAFYNDDMSLSRVVNETTPARPTSIADLVSPANHSDTTFNMVQPRPLSNMGNNTGSHSQFSIRHRVPRVSNGVESSVCTRQADGEMGVDEEGDNGGDEAEADGDDDDDDDDEVDTEREQSPMLAAKALTNIIKPKKRKYTTNKNEIKINKRVMASDTPEVIKMFKKFDNEVLSNEEARNKLLVLGFETRKRYITTIKHYIRFCVTKGLKEFLVTGELMKEFYEQQFSISGSDNPIIRLRKMDPAFSKLQEVNNIAYKLNSKHIPNRYIALEFLISKENSSGVDNTSLSDDSAIKRRPGSEHSVSSIEIMRSSSTPPITANTRFTRSAFDIRGTQVPQPRTPLKRETSKLEVQIPGTMIPAPVTPASPAPSTSPASTKESSRLRQSRKSGGINKESGSTNLPVREKKVKGKLRKLDENFMTTVNKAITEINLAISNKHKFINQEIDSLFLNKRLKASDRLDFKLNMNNKLLAMKFEIEDYIAGLKDNLRLRQEKSGNNSEVKIENFGEPDTESDTEEDIENDKNDNDNLDDEADGINEDDEDYEMGHDDSEIRKTTKKIAMNNEIFTIYEILEEWYVVEPTIESRLKNDKLNWVKNEIDLHIFNERKLIIDFIERISVEFDEDRFLLANHCDRYIREKLILDEFISEIELDSVDLFRRIIRYRQGN</sequence>
<keyword evidence="4" id="KW-1185">Reference proteome</keyword>
<comment type="caution">
    <text evidence="3">The sequence shown here is derived from an EMBL/GenBank/DDBJ whole genome shotgun (WGS) entry which is preliminary data.</text>
</comment>
<feature type="compositionally biased region" description="Low complexity" evidence="1">
    <location>
        <begin position="426"/>
        <end position="437"/>
    </location>
</feature>
<proteinExistence type="predicted"/>
<feature type="compositionally biased region" description="Basic residues" evidence="1">
    <location>
        <begin position="50"/>
        <end position="60"/>
    </location>
</feature>
<dbReference type="RefSeq" id="XP_043049379.1">
    <property type="nucleotide sequence ID" value="XM_043191367.1"/>
</dbReference>
<accession>A0A9P8AJ57</accession>
<feature type="region of interest" description="Disordered" evidence="1">
    <location>
        <begin position="1"/>
        <end position="117"/>
    </location>
</feature>
<evidence type="ECO:0000313" key="4">
    <source>
        <dbReference type="Proteomes" id="UP000790833"/>
    </source>
</evidence>
<feature type="domain" description="Transcription activator GCR1-like" evidence="2">
    <location>
        <begin position="683"/>
        <end position="755"/>
    </location>
</feature>
<feature type="compositionally biased region" description="Acidic residues" evidence="1">
    <location>
        <begin position="630"/>
        <end position="643"/>
    </location>
</feature>
<dbReference type="Pfam" id="PF12550">
    <property type="entry name" value="GCR1_C"/>
    <property type="match status" value="1"/>
</dbReference>